<dbReference type="InterPro" id="IPR017972">
    <property type="entry name" value="Cyt_P450_CS"/>
</dbReference>
<evidence type="ECO:0000256" key="1">
    <source>
        <dbReference type="ARBA" id="ARBA00001971"/>
    </source>
</evidence>
<dbReference type="GO" id="GO:0005506">
    <property type="term" value="F:iron ion binding"/>
    <property type="evidence" value="ECO:0007669"/>
    <property type="project" value="InterPro"/>
</dbReference>
<evidence type="ECO:0000256" key="7">
    <source>
        <dbReference type="RuleBase" id="RU000461"/>
    </source>
</evidence>
<dbReference type="InterPro" id="IPR047146">
    <property type="entry name" value="Cyt_P450_E_CYP52_fungi"/>
</dbReference>
<keyword evidence="8" id="KW-1133">Transmembrane helix</keyword>
<dbReference type="PANTHER" id="PTHR24287">
    <property type="entry name" value="P450, PUTATIVE (EUROFUNG)-RELATED"/>
    <property type="match status" value="1"/>
</dbReference>
<evidence type="ECO:0000256" key="4">
    <source>
        <dbReference type="ARBA" id="ARBA00023002"/>
    </source>
</evidence>
<dbReference type="VEuPathDB" id="FungiDB:An08g05330"/>
<evidence type="ECO:0000256" key="8">
    <source>
        <dbReference type="SAM" id="Phobius"/>
    </source>
</evidence>
<feature type="transmembrane region" description="Helical" evidence="8">
    <location>
        <begin position="24"/>
        <end position="42"/>
    </location>
</feature>
<dbReference type="GO" id="GO:0016787">
    <property type="term" value="F:hydrolase activity"/>
    <property type="evidence" value="ECO:0007669"/>
    <property type="project" value="UniProtKB-KW"/>
</dbReference>
<dbReference type="SUPFAM" id="SSF48264">
    <property type="entry name" value="Cytochrome P450"/>
    <property type="match status" value="1"/>
</dbReference>
<keyword evidence="7" id="KW-0349">Heme</keyword>
<comment type="caution">
    <text evidence="9">The sequence shown here is derived from an EMBL/GenBank/DDBJ whole genome shotgun (WGS) entry which is preliminary data.</text>
</comment>
<dbReference type="Gene3D" id="1.10.630.10">
    <property type="entry name" value="Cytochrome P450"/>
    <property type="match status" value="1"/>
</dbReference>
<dbReference type="AlphaFoldDB" id="A0A254TN61"/>
<keyword evidence="4 7" id="KW-0560">Oxidoreductase</keyword>
<keyword evidence="8" id="KW-0472">Membrane</keyword>
<dbReference type="InterPro" id="IPR036396">
    <property type="entry name" value="Cyt_P450_sf"/>
</dbReference>
<comment type="cofactor">
    <cofactor evidence="1">
        <name>heme</name>
        <dbReference type="ChEBI" id="CHEBI:30413"/>
    </cofactor>
</comment>
<dbReference type="VEuPathDB" id="FungiDB:ASPNIDRAFT2_1179905"/>
<organism evidence="9 10">
    <name type="scientific">Aspergillus niger</name>
    <dbReference type="NCBI Taxonomy" id="5061"/>
    <lineage>
        <taxon>Eukaryota</taxon>
        <taxon>Fungi</taxon>
        <taxon>Dikarya</taxon>
        <taxon>Ascomycota</taxon>
        <taxon>Pezizomycotina</taxon>
        <taxon>Eurotiomycetes</taxon>
        <taxon>Eurotiomycetidae</taxon>
        <taxon>Eurotiales</taxon>
        <taxon>Aspergillaceae</taxon>
        <taxon>Aspergillus</taxon>
        <taxon>Aspergillus subgen. Circumdati</taxon>
    </lineage>
</organism>
<dbReference type="GO" id="GO:0016705">
    <property type="term" value="F:oxidoreductase activity, acting on paired donors, with incorporation or reduction of molecular oxygen"/>
    <property type="evidence" value="ECO:0007669"/>
    <property type="project" value="InterPro"/>
</dbReference>
<evidence type="ECO:0000313" key="9">
    <source>
        <dbReference type="EMBL" id="TPR02147.1"/>
    </source>
</evidence>
<dbReference type="GO" id="GO:0004497">
    <property type="term" value="F:monooxygenase activity"/>
    <property type="evidence" value="ECO:0007669"/>
    <property type="project" value="UniProtKB-KW"/>
</dbReference>
<comment type="similarity">
    <text evidence="2 7">Belongs to the cytochrome P450 family.</text>
</comment>
<accession>A0A254TN61</accession>
<dbReference type="EMBL" id="NKJJ02000001">
    <property type="protein sequence ID" value="TPR02147.1"/>
    <property type="molecule type" value="Genomic_DNA"/>
</dbReference>
<evidence type="ECO:0000256" key="5">
    <source>
        <dbReference type="ARBA" id="ARBA00023004"/>
    </source>
</evidence>
<keyword evidence="6 7" id="KW-0503">Monooxygenase</keyword>
<name>A0A254TN61_ASPNG</name>
<keyword evidence="3 7" id="KW-0479">Metal-binding</keyword>
<protein>
    <submittedName>
        <fullName evidence="9">Glycosyl hydrolase 61 family protein</fullName>
    </submittedName>
</protein>
<keyword evidence="8" id="KW-0812">Transmembrane</keyword>
<dbReference type="Proteomes" id="UP000197666">
    <property type="component" value="Unassembled WGS sequence"/>
</dbReference>
<dbReference type="PROSITE" id="PS00086">
    <property type="entry name" value="CYTOCHROME_P450"/>
    <property type="match status" value="1"/>
</dbReference>
<dbReference type="InterPro" id="IPR001128">
    <property type="entry name" value="Cyt_P450"/>
</dbReference>
<evidence type="ECO:0000256" key="3">
    <source>
        <dbReference type="ARBA" id="ARBA00022723"/>
    </source>
</evidence>
<dbReference type="VEuPathDB" id="FungiDB:M747DRAFT_323937"/>
<evidence type="ECO:0000256" key="2">
    <source>
        <dbReference type="ARBA" id="ARBA00010617"/>
    </source>
</evidence>
<sequence length="538" mass="60604">MQDVQRSNSNMTALLLSGPSKSNGLLLALAVIAVGVAITLLANNFNQRRRSRQLEQLHGCEKPPNESDRFRYDIFGIAKSIELAYHFRRRTSLSYTNALFKRYGETYASNVLGFRLLFTCNADNIKHLLSAAFIDFDSSPLRRPLFEPITPHGIFTLDGAAWKTSREQLRSRLSNLRKAIDLSLCEQHFQDFLRHIPLNGRPFDIQSCAFGLSLDMQTLFSLGESVDALSFTQSQEKKQFFKDLLLVKNRIVQDGFRGPLRHLVPKRSFLQACKSSRAYVMARVVRDLERQGSVDKEADELPTLESYSDTNRVSQLTDQALSILLANDSMSTTLSGLFYCLAQNERVVHKLRASIIDAIGLTPPTWGQLGTLHYVRWVLQEAMRLFPPVVLNARVANKESTLPTGGGAHGDKPVLVMKGDIVVFSTWARHRLGKDFGEDPEEFRPERWEQLSGDMAGYIPFNKGPRICPGRKLSFIHGDAQDALANKGAEHYAMTVLTYIVARIFQTFSTVSDYNARSWTERISMTFENENGVLVGLS</sequence>
<evidence type="ECO:0000256" key="6">
    <source>
        <dbReference type="ARBA" id="ARBA00023033"/>
    </source>
</evidence>
<dbReference type="GO" id="GO:0020037">
    <property type="term" value="F:heme binding"/>
    <property type="evidence" value="ECO:0007669"/>
    <property type="project" value="InterPro"/>
</dbReference>
<keyword evidence="5 7" id="KW-0408">Iron</keyword>
<evidence type="ECO:0000313" key="10">
    <source>
        <dbReference type="Proteomes" id="UP000197666"/>
    </source>
</evidence>
<proteinExistence type="inferred from homology"/>
<dbReference type="PANTHER" id="PTHR24287:SF17">
    <property type="entry name" value="P450, PUTATIVE (EUROFUNG)-RELATED"/>
    <property type="match status" value="1"/>
</dbReference>
<dbReference type="eggNOG" id="KOG0157">
    <property type="taxonomic scope" value="Eukaryota"/>
</dbReference>
<dbReference type="Pfam" id="PF00067">
    <property type="entry name" value="p450"/>
    <property type="match status" value="1"/>
</dbReference>
<gene>
    <name evidence="9" type="ORF">CAN33_0042850</name>
</gene>
<keyword evidence="9" id="KW-0378">Hydrolase</keyword>
<dbReference type="VEuPathDB" id="FungiDB:ATCC64974_102200"/>
<reference evidence="10" key="1">
    <citation type="submission" date="2018-10" db="EMBL/GenBank/DDBJ databases">
        <title>FDA dAtabase for Regulatory Grade micrObial Sequences (FDA-ARGOS): Supporting development and validation of Infectious Disease Dx tests.</title>
        <authorList>
            <person name="Kerrigan L."/>
            <person name="Tallon L."/>
            <person name="Sadzewicz L."/>
            <person name="Sengamalay N."/>
            <person name="Ott S."/>
            <person name="Godinez A."/>
            <person name="Nagaraj S."/>
            <person name="Vavikolanu K."/>
            <person name="Nadendla S."/>
            <person name="George J."/>
            <person name="Sichtig H."/>
        </authorList>
    </citation>
    <scope>NUCLEOTIDE SEQUENCE [LARGE SCALE GENOMIC DNA]</scope>
    <source>
        <strain evidence="10">FDAARGOS_311</strain>
    </source>
</reference>